<evidence type="ECO:0000313" key="1">
    <source>
        <dbReference type="EMBL" id="CAD9081516.1"/>
    </source>
</evidence>
<organism evidence="1">
    <name type="scientific">Percolomonas cosmopolitus</name>
    <dbReference type="NCBI Taxonomy" id="63605"/>
    <lineage>
        <taxon>Eukaryota</taxon>
        <taxon>Discoba</taxon>
        <taxon>Heterolobosea</taxon>
        <taxon>Tetramitia</taxon>
        <taxon>Eutetramitia</taxon>
        <taxon>Percolomonadidae</taxon>
        <taxon>Percolomonas</taxon>
    </lineage>
</organism>
<protein>
    <submittedName>
        <fullName evidence="1">Uncharacterized protein</fullName>
    </submittedName>
</protein>
<proteinExistence type="predicted"/>
<dbReference type="EMBL" id="HBGD01005733">
    <property type="protein sequence ID" value="CAD9081516.1"/>
    <property type="molecule type" value="Transcribed_RNA"/>
</dbReference>
<reference evidence="1" key="1">
    <citation type="submission" date="2021-01" db="EMBL/GenBank/DDBJ databases">
        <authorList>
            <person name="Corre E."/>
            <person name="Pelletier E."/>
            <person name="Niang G."/>
            <person name="Scheremetjew M."/>
            <person name="Finn R."/>
            <person name="Kale V."/>
            <person name="Holt S."/>
            <person name="Cochrane G."/>
            <person name="Meng A."/>
            <person name="Brown T."/>
            <person name="Cohen L."/>
        </authorList>
    </citation>
    <scope>NUCLEOTIDE SEQUENCE</scope>
    <source>
        <strain evidence="1">WS</strain>
    </source>
</reference>
<dbReference type="AlphaFoldDB" id="A0A7S1KQ07"/>
<name>A0A7S1KQ07_9EUKA</name>
<gene>
    <name evidence="1" type="ORF">PCOS0759_LOCUS4756</name>
</gene>
<sequence>MTWKKTSIIIHSPIRPSTPTTSFPSSITHFCVIPFQQASCHHRHPPPLLLSSCFILDHNRNAIQWRNYTTQWNQDADDDATNLEVIPLFLGWNALNPTDDNVIRPPPVLPPNLNSFAEENLFKPVKMLAQMLRSQRLTFELSHLIRKETAELARLYNASNTPSAQLARSLELDVMSYLIHHGRKPNESETWLLAKNHRIHIDAVKRFCDKIKDPKALGEEAHQIIDECLAHEPYFTLHAFDSLRARTNLCRHQLMAELSKRVYPTIEEKKLMDEHLHSNLYLPPTLEEEPTLIQQWNISPIKLRYYFFNYFQQSVVPLPLNVVQKATQWSEQMNNRLPTLQEVEHLSNKWDVPVNRLSITLLQVRRGHCGVDEQQVERLLRHNYSTNTKVKSYRYSIIGLKTGIGMVEMSEIAKRVQNSDKTETATSARKRSLRQHCLEWMDKLDHIPNKEEIQSFCEKHQSTDYRAVSLLVRKKLLSRAVPEEKKSIIKEYIRLHGQVPNSTWPQSLTTKVIGIAKLHTRQLLMDFRLEFSKQIVGEIQKWRESQGDKNATPSEIQMQEWIDAYPGFREEIQQLVHTRYVPMTLLPFSEKEKVSMKDLVLKWNGKVPPIEIQNLSNEMHRTVQSIESWIRSHYKHFYSCKVPLNEEWEEELRDWLHKLGRFPLREEKKQKAQEMGTNVKAITRFMREGFDKSVWRQKKVSPELREKAQRVLEEHKFEIPPQETKIALADEHEVSPRSIHMLWLNGIRNHKRG</sequence>
<accession>A0A7S1KQ07</accession>